<dbReference type="GO" id="GO:0003700">
    <property type="term" value="F:DNA-binding transcription factor activity"/>
    <property type="evidence" value="ECO:0007669"/>
    <property type="project" value="InterPro"/>
</dbReference>
<evidence type="ECO:0000259" key="1">
    <source>
        <dbReference type="PROSITE" id="PS50987"/>
    </source>
</evidence>
<organism evidence="2">
    <name type="scientific">Acetithermum autotrophicum</name>
    <dbReference type="NCBI Taxonomy" id="1446466"/>
    <lineage>
        <taxon>Bacteria</taxon>
        <taxon>Candidatus Bipolaricaulota</taxon>
        <taxon>Candidatus Acetithermum</taxon>
    </lineage>
</organism>
<dbReference type="InterPro" id="IPR036390">
    <property type="entry name" value="WH_DNA-bd_sf"/>
</dbReference>
<proteinExistence type="predicted"/>
<dbReference type="PROSITE" id="PS50987">
    <property type="entry name" value="HTH_ARSR_2"/>
    <property type="match status" value="1"/>
</dbReference>
<dbReference type="Pfam" id="PF25212">
    <property type="entry name" value="HVO_A0114"/>
    <property type="match status" value="1"/>
</dbReference>
<evidence type="ECO:0000313" key="2">
    <source>
        <dbReference type="EMBL" id="BAL59770.1"/>
    </source>
</evidence>
<dbReference type="EMBL" id="AP011803">
    <property type="protein sequence ID" value="BAL59770.1"/>
    <property type="molecule type" value="Genomic_DNA"/>
</dbReference>
<name>H5STC0_ACEAU</name>
<feature type="domain" description="HTH arsR-type" evidence="1">
    <location>
        <begin position="9"/>
        <end position="94"/>
    </location>
</feature>
<gene>
    <name evidence="2" type="ORF">HGMM_OP4C406</name>
</gene>
<dbReference type="Gene3D" id="1.10.10.10">
    <property type="entry name" value="Winged helix-like DNA-binding domain superfamily/Winged helix DNA-binding domain"/>
    <property type="match status" value="1"/>
</dbReference>
<dbReference type="InterPro" id="IPR036388">
    <property type="entry name" value="WH-like_DNA-bd_sf"/>
</dbReference>
<dbReference type="AlphaFoldDB" id="H5STC0"/>
<sequence length="94" mass="10598">MAQPDLAPDRLIVLSLSEQAQHRVLTPRRLELVRTLRSKEITSVSELARAVRRSIESVSRDLRVLRSVGLIEFSRDGTTKRPILAKDVIVMPIA</sequence>
<dbReference type="SMART" id="SM00418">
    <property type="entry name" value="HTH_ARSR"/>
    <property type="match status" value="1"/>
</dbReference>
<reference evidence="2" key="2">
    <citation type="journal article" date="2012" name="PLoS ONE">
        <title>A Deeply Branching Thermophilic Bacterium with an Ancient Acetyl-CoA Pathway Dominates a Subsurface Ecosystem.</title>
        <authorList>
            <person name="Takami H."/>
            <person name="Noguchi H."/>
            <person name="Takaki Y."/>
            <person name="Uchiyama I."/>
            <person name="Toyoda A."/>
            <person name="Nishi S."/>
            <person name="Chee G.-J."/>
            <person name="Arai W."/>
            <person name="Nunoura T."/>
            <person name="Itoh T."/>
            <person name="Hattori M."/>
            <person name="Takai K."/>
        </authorList>
    </citation>
    <scope>NUCLEOTIDE SEQUENCE</scope>
</reference>
<dbReference type="InterPro" id="IPR001845">
    <property type="entry name" value="HTH_ArsR_DNA-bd_dom"/>
</dbReference>
<reference evidence="2" key="1">
    <citation type="journal article" date="2005" name="Environ. Microbiol.">
        <title>Genetic and functional properties of uncultivated thermophilic crenarchaeotes from a subsurface gold mine as revealed by analysis of genome fragments.</title>
        <authorList>
            <person name="Nunoura T."/>
            <person name="Hirayama H."/>
            <person name="Takami H."/>
            <person name="Oida H."/>
            <person name="Nishi S."/>
            <person name="Shimamura S."/>
            <person name="Suzuki Y."/>
            <person name="Inagaki F."/>
            <person name="Takai K."/>
            <person name="Nealson K.H."/>
            <person name="Horikoshi K."/>
        </authorList>
    </citation>
    <scope>NUCLEOTIDE SEQUENCE</scope>
</reference>
<protein>
    <submittedName>
        <fullName evidence="2">Hypothetical conserved protein</fullName>
    </submittedName>
</protein>
<accession>H5STC0</accession>
<dbReference type="SUPFAM" id="SSF46785">
    <property type="entry name" value="Winged helix' DNA-binding domain"/>
    <property type="match status" value="1"/>
</dbReference>